<dbReference type="Gene3D" id="1.10.10.10">
    <property type="entry name" value="Winged helix-like DNA-binding domain superfamily/Winged helix DNA-binding domain"/>
    <property type="match status" value="1"/>
</dbReference>
<evidence type="ECO:0000313" key="6">
    <source>
        <dbReference type="Proteomes" id="UP000016638"/>
    </source>
</evidence>
<dbReference type="InterPro" id="IPR051081">
    <property type="entry name" value="HTH_MetalResp_TranReg"/>
</dbReference>
<dbReference type="InterPro" id="IPR036390">
    <property type="entry name" value="WH_DNA-bd_sf"/>
</dbReference>
<dbReference type="InterPro" id="IPR036388">
    <property type="entry name" value="WH-like_DNA-bd_sf"/>
</dbReference>
<dbReference type="OrthoDB" id="7945987at2"/>
<evidence type="ECO:0000259" key="4">
    <source>
        <dbReference type="PROSITE" id="PS50987"/>
    </source>
</evidence>
<dbReference type="Proteomes" id="UP000016638">
    <property type="component" value="Unassembled WGS sequence"/>
</dbReference>
<dbReference type="PANTHER" id="PTHR33154">
    <property type="entry name" value="TRANSCRIPTIONAL REGULATOR, ARSR FAMILY"/>
    <property type="match status" value="1"/>
</dbReference>
<sequence>MVGDGFKALSDPTRRRILELLGEHDMTASEIGVHFPQSKATLSHHLEALREAGLVKAERQGRRVLYQLDTTVLQSLIAWFYSLAESEGNDELKT</sequence>
<dbReference type="CDD" id="cd00090">
    <property type="entry name" value="HTH_ARSR"/>
    <property type="match status" value="1"/>
</dbReference>
<gene>
    <name evidence="5" type="ORF">HMPREF1316_1653</name>
</gene>
<dbReference type="NCBIfam" id="NF033788">
    <property type="entry name" value="HTH_metalloreg"/>
    <property type="match status" value="1"/>
</dbReference>
<dbReference type="InterPro" id="IPR011991">
    <property type="entry name" value="ArsR-like_HTH"/>
</dbReference>
<dbReference type="Pfam" id="PF01022">
    <property type="entry name" value="HTH_5"/>
    <property type="match status" value="1"/>
</dbReference>
<keyword evidence="1" id="KW-0805">Transcription regulation</keyword>
<evidence type="ECO:0000256" key="2">
    <source>
        <dbReference type="ARBA" id="ARBA00023125"/>
    </source>
</evidence>
<dbReference type="InterPro" id="IPR047796">
    <property type="entry name" value="SdpR-like_repress"/>
</dbReference>
<feature type="domain" description="HTH arsR-type" evidence="4">
    <location>
        <begin position="1"/>
        <end position="88"/>
    </location>
</feature>
<accession>U2TSZ3</accession>
<protein>
    <submittedName>
        <fullName evidence="5">DNA-binding helix-turn-helix protein</fullName>
    </submittedName>
</protein>
<dbReference type="PATRIC" id="fig|1125712.3.peg.749"/>
<dbReference type="NCBIfam" id="NF033789">
    <property type="entry name" value="repress_SdpR"/>
    <property type="match status" value="1"/>
</dbReference>
<keyword evidence="6" id="KW-1185">Reference proteome</keyword>
<dbReference type="GO" id="GO:0003700">
    <property type="term" value="F:DNA-binding transcription factor activity"/>
    <property type="evidence" value="ECO:0007669"/>
    <property type="project" value="InterPro"/>
</dbReference>
<comment type="caution">
    <text evidence="5">The sequence shown here is derived from an EMBL/GenBank/DDBJ whole genome shotgun (WGS) entry which is preliminary data.</text>
</comment>
<dbReference type="PRINTS" id="PR00778">
    <property type="entry name" value="HTHARSR"/>
</dbReference>
<evidence type="ECO:0000256" key="1">
    <source>
        <dbReference type="ARBA" id="ARBA00023015"/>
    </source>
</evidence>
<keyword evidence="2 5" id="KW-0238">DNA-binding</keyword>
<dbReference type="GO" id="GO:0003677">
    <property type="term" value="F:DNA binding"/>
    <property type="evidence" value="ECO:0007669"/>
    <property type="project" value="UniProtKB-KW"/>
</dbReference>
<keyword evidence="3" id="KW-0804">Transcription</keyword>
<dbReference type="RefSeq" id="WP_021725571.1">
    <property type="nucleotide sequence ID" value="NZ_AWEZ01000029.1"/>
</dbReference>
<dbReference type="eggNOG" id="COG0640">
    <property type="taxonomic scope" value="Bacteria"/>
</dbReference>
<dbReference type="EMBL" id="AWEZ01000029">
    <property type="protein sequence ID" value="ERL09485.1"/>
    <property type="molecule type" value="Genomic_DNA"/>
</dbReference>
<evidence type="ECO:0000256" key="3">
    <source>
        <dbReference type="ARBA" id="ARBA00023163"/>
    </source>
</evidence>
<dbReference type="STRING" id="1125712.HMPREF1316_1653"/>
<proteinExistence type="predicted"/>
<dbReference type="PROSITE" id="PS50987">
    <property type="entry name" value="HTH_ARSR_2"/>
    <property type="match status" value="1"/>
</dbReference>
<dbReference type="SUPFAM" id="SSF46785">
    <property type="entry name" value="Winged helix' DNA-binding domain"/>
    <property type="match status" value="1"/>
</dbReference>
<dbReference type="AlphaFoldDB" id="U2TSZ3"/>
<evidence type="ECO:0000313" key="5">
    <source>
        <dbReference type="EMBL" id="ERL09485.1"/>
    </source>
</evidence>
<organism evidence="5 6">
    <name type="scientific">Olsenella profusa F0195</name>
    <dbReference type="NCBI Taxonomy" id="1125712"/>
    <lineage>
        <taxon>Bacteria</taxon>
        <taxon>Bacillati</taxon>
        <taxon>Actinomycetota</taxon>
        <taxon>Coriobacteriia</taxon>
        <taxon>Coriobacteriales</taxon>
        <taxon>Atopobiaceae</taxon>
        <taxon>Olsenella</taxon>
    </lineage>
</organism>
<dbReference type="InterPro" id="IPR001845">
    <property type="entry name" value="HTH_ArsR_DNA-bd_dom"/>
</dbReference>
<name>U2TSZ3_9ACTN</name>
<dbReference type="PANTHER" id="PTHR33154:SF33">
    <property type="entry name" value="TRANSCRIPTIONAL REPRESSOR SDPR"/>
    <property type="match status" value="1"/>
</dbReference>
<reference evidence="5 6" key="1">
    <citation type="submission" date="2013-08" db="EMBL/GenBank/DDBJ databases">
        <authorList>
            <person name="Durkin A.S."/>
            <person name="Haft D.R."/>
            <person name="McCorrison J."/>
            <person name="Torralba M."/>
            <person name="Gillis M."/>
            <person name="Haft D.H."/>
            <person name="Methe B."/>
            <person name="Sutton G."/>
            <person name="Nelson K.E."/>
        </authorList>
    </citation>
    <scope>NUCLEOTIDE SEQUENCE [LARGE SCALE GENOMIC DNA]</scope>
    <source>
        <strain evidence="5 6">F0195</strain>
    </source>
</reference>
<dbReference type="SMART" id="SM00418">
    <property type="entry name" value="HTH_ARSR"/>
    <property type="match status" value="1"/>
</dbReference>